<dbReference type="Gene3D" id="3.100.10.10">
    <property type="match status" value="1"/>
</dbReference>
<evidence type="ECO:0000259" key="3">
    <source>
        <dbReference type="Pfam" id="PF00828"/>
    </source>
</evidence>
<keyword evidence="2" id="KW-0687">Ribonucleoprotein</keyword>
<reference evidence="4" key="1">
    <citation type="journal article" date="2014" name="Front. Microbiol.">
        <title>High frequency of phylogenetically diverse reductive dehalogenase-homologous genes in deep subseafloor sedimentary metagenomes.</title>
        <authorList>
            <person name="Kawai M."/>
            <person name="Futagami T."/>
            <person name="Toyoda A."/>
            <person name="Takaki Y."/>
            <person name="Nishi S."/>
            <person name="Hori S."/>
            <person name="Arai W."/>
            <person name="Tsubouchi T."/>
            <person name="Morono Y."/>
            <person name="Uchiyama I."/>
            <person name="Ito T."/>
            <person name="Fujiyama A."/>
            <person name="Inagaki F."/>
            <person name="Takami H."/>
        </authorList>
    </citation>
    <scope>NUCLEOTIDE SEQUENCE</scope>
    <source>
        <strain evidence="4">Expedition CK06-06</strain>
    </source>
</reference>
<comment type="caution">
    <text evidence="4">The sequence shown here is derived from an EMBL/GenBank/DDBJ whole genome shotgun (WGS) entry which is preliminary data.</text>
</comment>
<evidence type="ECO:0000313" key="4">
    <source>
        <dbReference type="EMBL" id="GAF83602.1"/>
    </source>
</evidence>
<evidence type="ECO:0000256" key="1">
    <source>
        <dbReference type="ARBA" id="ARBA00022980"/>
    </source>
</evidence>
<proteinExistence type="predicted"/>
<dbReference type="SUPFAM" id="SSF52080">
    <property type="entry name" value="Ribosomal proteins L15p and L18e"/>
    <property type="match status" value="1"/>
</dbReference>
<gene>
    <name evidence="4" type="ORF">S01H1_11991</name>
</gene>
<dbReference type="Pfam" id="PF00828">
    <property type="entry name" value="Ribosomal_L27A"/>
    <property type="match status" value="1"/>
</dbReference>
<protein>
    <recommendedName>
        <fullName evidence="3">Large ribosomal subunit protein uL15/eL18 domain-containing protein</fullName>
    </recommendedName>
</protein>
<accession>X0T5Z7</accession>
<sequence>MAGSGKRAKQKKTKILKLYGNEYFGKKGFKRPQKVIKKIKTINITELKKFKKTDLDLTKLGYNKLLGKGSIKQKYNIKVQACSKKAKERIEKLGGKVTLEK</sequence>
<name>X0T5Z7_9ZZZZ</name>
<feature type="domain" description="Large ribosomal subunit protein uL15/eL18" evidence="3">
    <location>
        <begin position="41"/>
        <end position="98"/>
    </location>
</feature>
<dbReference type="GO" id="GO:1990904">
    <property type="term" value="C:ribonucleoprotein complex"/>
    <property type="evidence" value="ECO:0007669"/>
    <property type="project" value="UniProtKB-KW"/>
</dbReference>
<organism evidence="4">
    <name type="scientific">marine sediment metagenome</name>
    <dbReference type="NCBI Taxonomy" id="412755"/>
    <lineage>
        <taxon>unclassified sequences</taxon>
        <taxon>metagenomes</taxon>
        <taxon>ecological metagenomes</taxon>
    </lineage>
</organism>
<dbReference type="EMBL" id="BARS01006133">
    <property type="protein sequence ID" value="GAF83602.1"/>
    <property type="molecule type" value="Genomic_DNA"/>
</dbReference>
<dbReference type="InterPro" id="IPR021131">
    <property type="entry name" value="Ribosomal_uL15/eL18"/>
</dbReference>
<dbReference type="AlphaFoldDB" id="X0T5Z7"/>
<dbReference type="GO" id="GO:0005840">
    <property type="term" value="C:ribosome"/>
    <property type="evidence" value="ECO:0007669"/>
    <property type="project" value="UniProtKB-KW"/>
</dbReference>
<keyword evidence="1" id="KW-0689">Ribosomal protein</keyword>
<evidence type="ECO:0000256" key="2">
    <source>
        <dbReference type="ARBA" id="ARBA00023274"/>
    </source>
</evidence>
<dbReference type="InterPro" id="IPR036227">
    <property type="entry name" value="Ribosomal_uL15/eL18_sf"/>
</dbReference>